<evidence type="ECO:0000313" key="2">
    <source>
        <dbReference type="EMBL" id="KAK4156994.1"/>
    </source>
</evidence>
<dbReference type="PANTHER" id="PTHR33112">
    <property type="entry name" value="DOMAIN PROTEIN, PUTATIVE-RELATED"/>
    <property type="match status" value="1"/>
</dbReference>
<evidence type="ECO:0000313" key="3">
    <source>
        <dbReference type="Proteomes" id="UP001302745"/>
    </source>
</evidence>
<proteinExistence type="predicted"/>
<reference evidence="2" key="2">
    <citation type="submission" date="2023-05" db="EMBL/GenBank/DDBJ databases">
        <authorList>
            <consortium name="Lawrence Berkeley National Laboratory"/>
            <person name="Steindorff A."/>
            <person name="Hensen N."/>
            <person name="Bonometti L."/>
            <person name="Westerberg I."/>
            <person name="Brannstrom I.O."/>
            <person name="Guillou S."/>
            <person name="Cros-Aarteil S."/>
            <person name="Calhoun S."/>
            <person name="Haridas S."/>
            <person name="Kuo A."/>
            <person name="Mondo S."/>
            <person name="Pangilinan J."/>
            <person name="Riley R."/>
            <person name="Labutti K."/>
            <person name="Andreopoulos B."/>
            <person name="Lipzen A."/>
            <person name="Chen C."/>
            <person name="Yanf M."/>
            <person name="Daum C."/>
            <person name="Ng V."/>
            <person name="Clum A."/>
            <person name="Ohm R."/>
            <person name="Martin F."/>
            <person name="Silar P."/>
            <person name="Natvig D."/>
            <person name="Lalanne C."/>
            <person name="Gautier V."/>
            <person name="Ament-Velasquez S.L."/>
            <person name="Kruys A."/>
            <person name="Hutchinson M.I."/>
            <person name="Powell A.J."/>
            <person name="Barry K."/>
            <person name="Miller A.N."/>
            <person name="Grigoriev I.V."/>
            <person name="Debuchy R."/>
            <person name="Gladieux P."/>
            <person name="Thoren M.H."/>
            <person name="Johannesson H."/>
        </authorList>
    </citation>
    <scope>NUCLEOTIDE SEQUENCE</scope>
    <source>
        <strain evidence="2">CBS 538.74</strain>
    </source>
</reference>
<dbReference type="AlphaFoldDB" id="A0AAN6VTE1"/>
<feature type="domain" description="Heterokaryon incompatibility" evidence="1">
    <location>
        <begin position="251"/>
        <end position="409"/>
    </location>
</feature>
<gene>
    <name evidence="2" type="ORF">C8A00DRAFT_40580</name>
</gene>
<organism evidence="2 3">
    <name type="scientific">Chaetomidium leptoderma</name>
    <dbReference type="NCBI Taxonomy" id="669021"/>
    <lineage>
        <taxon>Eukaryota</taxon>
        <taxon>Fungi</taxon>
        <taxon>Dikarya</taxon>
        <taxon>Ascomycota</taxon>
        <taxon>Pezizomycotina</taxon>
        <taxon>Sordariomycetes</taxon>
        <taxon>Sordariomycetidae</taxon>
        <taxon>Sordariales</taxon>
        <taxon>Chaetomiaceae</taxon>
        <taxon>Chaetomidium</taxon>
    </lineage>
</organism>
<dbReference type="InterPro" id="IPR010730">
    <property type="entry name" value="HET"/>
</dbReference>
<sequence length="783" mass="86702">MDDTLCRPCAGLDMYGAVQRLLLSRKGTQTSESFRLVSPWHRTLADVDVWSSSCALCAAIMRGWQSSREVVVEQAVRNAMFDPEDPPPGLNHPVDQIQEYRDASGITIEVVRRTRTVDDGRANRSSIFLQVKCRPGPVASFDVLDAVMAELRITRESHGPVTPDAADTVSKMIGLHTDLVVSSDPLSQESLHVARGWLETCVNSHGAACSPPTAVEEQRGPPTRLLEVVPGSNKIYLRESLTLQSTGDARYVALSHCWGQAGTPFTTTHQTLPLRMDGIAVDTLPCTFRDAVALVECLGLRYLWIDSLCIIQDDAEDWAREAAQMANVYRNAHLVINAANSDADKTGFLRPRGGVSNMVRLPPLSAPGSKLQLYLQLLPPEGRRWSDPATGPDNLSGEPISSRAWCLQERSLPVRALQYGSHQTFWECERMRASEDGDAVLQDGGGGGHLKRLCKTGNMMPNRSVFAPPDDDREPDSELEQKVNWVDWYRMVEDYTARRITKHTDRLPALSGLAQAVARDTGAEYLAGSWKSGLLEGLLWCRAQPGGHGLTATPEYVAPSWSWASVVGAVQFPIYTWYTQRARWKGRMADFEPLADYLEHSVVKRDLDPYGRLERGLLSLRAPLLSVLGIQPRLPQAPTLHSLFGQAPSRSEVADIVVQLKTGSRTVWIEGGFDNPVATRDATKLFVMFLARLPHVLEKGFVEHRFGLLLERLDGGGKQYRRVGFVDGVILKKSIRDIFKGRGMDSIVGYPRPYEEGDIDQGTRDNDLASDPLMLGRDEVTIC</sequence>
<dbReference type="Pfam" id="PF06985">
    <property type="entry name" value="HET"/>
    <property type="match status" value="1"/>
</dbReference>
<dbReference type="EMBL" id="MU856857">
    <property type="protein sequence ID" value="KAK4156994.1"/>
    <property type="molecule type" value="Genomic_DNA"/>
</dbReference>
<comment type="caution">
    <text evidence="2">The sequence shown here is derived from an EMBL/GenBank/DDBJ whole genome shotgun (WGS) entry which is preliminary data.</text>
</comment>
<accession>A0AAN6VTE1</accession>
<reference evidence="2" key="1">
    <citation type="journal article" date="2023" name="Mol. Phylogenet. Evol.">
        <title>Genome-scale phylogeny and comparative genomics of the fungal order Sordariales.</title>
        <authorList>
            <person name="Hensen N."/>
            <person name="Bonometti L."/>
            <person name="Westerberg I."/>
            <person name="Brannstrom I.O."/>
            <person name="Guillou S."/>
            <person name="Cros-Aarteil S."/>
            <person name="Calhoun S."/>
            <person name="Haridas S."/>
            <person name="Kuo A."/>
            <person name="Mondo S."/>
            <person name="Pangilinan J."/>
            <person name="Riley R."/>
            <person name="LaButti K."/>
            <person name="Andreopoulos B."/>
            <person name="Lipzen A."/>
            <person name="Chen C."/>
            <person name="Yan M."/>
            <person name="Daum C."/>
            <person name="Ng V."/>
            <person name="Clum A."/>
            <person name="Steindorff A."/>
            <person name="Ohm R.A."/>
            <person name="Martin F."/>
            <person name="Silar P."/>
            <person name="Natvig D.O."/>
            <person name="Lalanne C."/>
            <person name="Gautier V."/>
            <person name="Ament-Velasquez S.L."/>
            <person name="Kruys A."/>
            <person name="Hutchinson M.I."/>
            <person name="Powell A.J."/>
            <person name="Barry K."/>
            <person name="Miller A.N."/>
            <person name="Grigoriev I.V."/>
            <person name="Debuchy R."/>
            <person name="Gladieux P."/>
            <person name="Hiltunen Thoren M."/>
            <person name="Johannesson H."/>
        </authorList>
    </citation>
    <scope>NUCLEOTIDE SEQUENCE</scope>
    <source>
        <strain evidence="2">CBS 538.74</strain>
    </source>
</reference>
<evidence type="ECO:0000259" key="1">
    <source>
        <dbReference type="Pfam" id="PF06985"/>
    </source>
</evidence>
<dbReference type="PANTHER" id="PTHR33112:SF8">
    <property type="entry name" value="HETEROKARYON INCOMPATIBILITY DOMAIN-CONTAINING PROTEIN"/>
    <property type="match status" value="1"/>
</dbReference>
<name>A0AAN6VTE1_9PEZI</name>
<dbReference type="Proteomes" id="UP001302745">
    <property type="component" value="Unassembled WGS sequence"/>
</dbReference>
<protein>
    <submittedName>
        <fullName evidence="2">A97f8ef6-a9b0-4f8b-8fdf-2c72f37eda9e</fullName>
    </submittedName>
</protein>
<keyword evidence="3" id="KW-1185">Reference proteome</keyword>